<name>A0A109BLG2_HYPSL</name>
<protein>
    <submittedName>
        <fullName evidence="1">Uncharacterized protein</fullName>
    </submittedName>
</protein>
<organism evidence="1 2">
    <name type="scientific">Hyphomicrobium sulfonivorans</name>
    <dbReference type="NCBI Taxonomy" id="121290"/>
    <lineage>
        <taxon>Bacteria</taxon>
        <taxon>Pseudomonadati</taxon>
        <taxon>Pseudomonadota</taxon>
        <taxon>Alphaproteobacteria</taxon>
        <taxon>Hyphomicrobiales</taxon>
        <taxon>Hyphomicrobiaceae</taxon>
        <taxon>Hyphomicrobium</taxon>
    </lineage>
</organism>
<comment type="caution">
    <text evidence="1">The sequence shown here is derived from an EMBL/GenBank/DDBJ whole genome shotgun (WGS) entry which is preliminary data.</text>
</comment>
<reference evidence="1 2" key="1">
    <citation type="submission" date="2015-10" db="EMBL/GenBank/DDBJ databases">
        <title>Transcriptomic analysis of a linuron degrading triple-species bacterial consortium.</title>
        <authorList>
            <person name="Albers P."/>
        </authorList>
    </citation>
    <scope>NUCLEOTIDE SEQUENCE [LARGE SCALE GENOMIC DNA]</scope>
    <source>
        <strain evidence="1 2">WDL6</strain>
    </source>
</reference>
<dbReference type="AlphaFoldDB" id="A0A109BLG2"/>
<dbReference type="STRING" id="121290.APY04_0619"/>
<dbReference type="EMBL" id="LMTR01000027">
    <property type="protein sequence ID" value="KWT70957.1"/>
    <property type="molecule type" value="Genomic_DNA"/>
</dbReference>
<dbReference type="PATRIC" id="fig|121290.4.peg.1091"/>
<gene>
    <name evidence="1" type="ORF">APY04_0619</name>
</gene>
<accession>A0A109BLG2</accession>
<proteinExistence type="predicted"/>
<evidence type="ECO:0000313" key="1">
    <source>
        <dbReference type="EMBL" id="KWT70957.1"/>
    </source>
</evidence>
<dbReference type="Proteomes" id="UP000059074">
    <property type="component" value="Unassembled WGS sequence"/>
</dbReference>
<sequence length="38" mass="4383">MTAASNNYSEYRASEIFAELKRVRAFTSKQIKVHRHAA</sequence>
<evidence type="ECO:0000313" key="2">
    <source>
        <dbReference type="Proteomes" id="UP000059074"/>
    </source>
</evidence>
<keyword evidence="2" id="KW-1185">Reference proteome</keyword>